<name>A0AAE0W5A5_9BIVA</name>
<dbReference type="CDD" id="cd21451">
    <property type="entry name" value="DLC-like_TCTEX1D"/>
    <property type="match status" value="1"/>
</dbReference>
<evidence type="ECO:0000313" key="3">
    <source>
        <dbReference type="EMBL" id="KAK3602041.1"/>
    </source>
</evidence>
<proteinExistence type="inferred from homology"/>
<gene>
    <name evidence="3" type="ORF">CHS0354_021135</name>
</gene>
<dbReference type="Gene3D" id="3.30.1140.40">
    <property type="entry name" value="Tctex-1"/>
    <property type="match status" value="1"/>
</dbReference>
<reference evidence="3" key="2">
    <citation type="journal article" date="2021" name="Genome Biol. Evol.">
        <title>Developing a high-quality reference genome for a parasitic bivalve with doubly uniparental inheritance (Bivalvia: Unionida).</title>
        <authorList>
            <person name="Smith C.H."/>
        </authorList>
    </citation>
    <scope>NUCLEOTIDE SEQUENCE</scope>
    <source>
        <strain evidence="3">CHS0354</strain>
        <tissue evidence="3">Mantle</tissue>
    </source>
</reference>
<accession>A0AAE0W5A5</accession>
<reference evidence="3" key="1">
    <citation type="journal article" date="2021" name="Genome Biol. Evol.">
        <title>A High-Quality Reference Genome for a Parasitic Bivalve with Doubly Uniparental Inheritance (Bivalvia: Unionida).</title>
        <authorList>
            <person name="Smith C.H."/>
        </authorList>
    </citation>
    <scope>NUCLEOTIDE SEQUENCE</scope>
    <source>
        <strain evidence="3">CHS0354</strain>
    </source>
</reference>
<dbReference type="AlphaFoldDB" id="A0AAE0W5A5"/>
<reference evidence="3" key="3">
    <citation type="submission" date="2023-05" db="EMBL/GenBank/DDBJ databases">
        <authorList>
            <person name="Smith C.H."/>
        </authorList>
    </citation>
    <scope>NUCLEOTIDE SEQUENCE</scope>
    <source>
        <strain evidence="3">CHS0354</strain>
        <tissue evidence="3">Mantle</tissue>
    </source>
</reference>
<evidence type="ECO:0000256" key="2">
    <source>
        <dbReference type="SAM" id="MobiDB-lite"/>
    </source>
</evidence>
<dbReference type="GO" id="GO:0007018">
    <property type="term" value="P:microtubule-based movement"/>
    <property type="evidence" value="ECO:0007669"/>
    <property type="project" value="TreeGrafter"/>
</dbReference>
<dbReference type="InterPro" id="IPR038586">
    <property type="entry name" value="Tctex-1-like_sf"/>
</dbReference>
<dbReference type="Proteomes" id="UP001195483">
    <property type="component" value="Unassembled WGS sequence"/>
</dbReference>
<dbReference type="Pfam" id="PF03645">
    <property type="entry name" value="Tctex-1"/>
    <property type="match status" value="1"/>
</dbReference>
<protein>
    <submittedName>
        <fullName evidence="3">Uncharacterized protein</fullName>
    </submittedName>
</protein>
<comment type="caution">
    <text evidence="3">The sequence shown here is derived from an EMBL/GenBank/DDBJ whole genome shotgun (WGS) entry which is preliminary data.</text>
</comment>
<keyword evidence="4" id="KW-1185">Reference proteome</keyword>
<evidence type="ECO:0000256" key="1">
    <source>
        <dbReference type="ARBA" id="ARBA00005361"/>
    </source>
</evidence>
<dbReference type="PANTHER" id="PTHR21255:SF65">
    <property type="entry name" value="TCTEX1 DOMAIN-CONTAINING PROTEIN 2"/>
    <property type="match status" value="1"/>
</dbReference>
<dbReference type="GO" id="GO:0005737">
    <property type="term" value="C:cytoplasm"/>
    <property type="evidence" value="ECO:0007669"/>
    <property type="project" value="TreeGrafter"/>
</dbReference>
<dbReference type="EMBL" id="JAEAOA010001295">
    <property type="protein sequence ID" value="KAK3602041.1"/>
    <property type="molecule type" value="Genomic_DNA"/>
</dbReference>
<dbReference type="GO" id="GO:0045505">
    <property type="term" value="F:dynein intermediate chain binding"/>
    <property type="evidence" value="ECO:0007669"/>
    <property type="project" value="TreeGrafter"/>
</dbReference>
<feature type="compositionally biased region" description="Polar residues" evidence="2">
    <location>
        <begin position="49"/>
        <end position="70"/>
    </location>
</feature>
<dbReference type="GO" id="GO:0005868">
    <property type="term" value="C:cytoplasmic dynein complex"/>
    <property type="evidence" value="ECO:0007669"/>
    <property type="project" value="TreeGrafter"/>
</dbReference>
<sequence>MSRLTVENSASDDKSQKRMSIMMKDGEAPLSGPNIRRTSRLEPRPSVQMGLSNRRMSQASRTSVSGTSIGTRPIGLPVKLQNTYRIEPNPSEKFEPAAVSKMMKGVMESYLDGEKYDPKLCRNLAQNLSDVIKTRVKDMGYPRYKLICTVTIGQKTNQGMQMASRCLWNKDLDSFAEARYSKDELYAVAVVYATYYD</sequence>
<evidence type="ECO:0000313" key="4">
    <source>
        <dbReference type="Proteomes" id="UP001195483"/>
    </source>
</evidence>
<dbReference type="InterPro" id="IPR005334">
    <property type="entry name" value="Tctex-1-like"/>
</dbReference>
<comment type="similarity">
    <text evidence="1">Belongs to the dynein light chain Tctex-type family.</text>
</comment>
<organism evidence="3 4">
    <name type="scientific">Potamilus streckersoni</name>
    <dbReference type="NCBI Taxonomy" id="2493646"/>
    <lineage>
        <taxon>Eukaryota</taxon>
        <taxon>Metazoa</taxon>
        <taxon>Spiralia</taxon>
        <taxon>Lophotrochozoa</taxon>
        <taxon>Mollusca</taxon>
        <taxon>Bivalvia</taxon>
        <taxon>Autobranchia</taxon>
        <taxon>Heteroconchia</taxon>
        <taxon>Palaeoheterodonta</taxon>
        <taxon>Unionida</taxon>
        <taxon>Unionoidea</taxon>
        <taxon>Unionidae</taxon>
        <taxon>Ambleminae</taxon>
        <taxon>Lampsilini</taxon>
        <taxon>Potamilus</taxon>
    </lineage>
</organism>
<feature type="region of interest" description="Disordered" evidence="2">
    <location>
        <begin position="1"/>
        <end position="72"/>
    </location>
</feature>
<dbReference type="PANTHER" id="PTHR21255">
    <property type="entry name" value="T-COMPLEX-ASSOCIATED-TESTIS-EXPRESSED 1/ DYNEIN LIGHT CHAIN"/>
    <property type="match status" value="1"/>
</dbReference>